<dbReference type="GO" id="GO:0030036">
    <property type="term" value="P:actin cytoskeleton organization"/>
    <property type="evidence" value="ECO:0007669"/>
    <property type="project" value="InterPro"/>
</dbReference>
<gene>
    <name evidence="2" type="ORF">PHO31112_03954</name>
</gene>
<dbReference type="Pfam" id="PF07487">
    <property type="entry name" value="SopE_GEF"/>
    <property type="match status" value="1"/>
</dbReference>
<dbReference type="InterPro" id="IPR016019">
    <property type="entry name" value="SopE_GEF_dom"/>
</dbReference>
<evidence type="ECO:0000259" key="1">
    <source>
        <dbReference type="Pfam" id="PF07487"/>
    </source>
</evidence>
<proteinExistence type="predicted"/>
<sequence length="401" mass="44648">MQIFRTGHDVRAYARDHDGVSLHAQRAADTKIVCNIIHDFSGNVLFLERVRSTILSLHRQLNFGAGDVELSSSGVAVFLGATRGRVPDNEQLDRMSAALIRLCTRRHATFDKLFHSESHLPRHIAEIVRDLADMVSIAHNLPVIEGQEPALGDSFAGLTERYESLLVGQYDTHESSSFPVTGRGMLQNKDEFVSQATNEKARDELPLQGEHVNLSMDHMIFDAINDGLTTMAELIRSIGKDEVGKRQIVDAFYSEIYGNEREKTAPKIEDKGRRNEYLRNIGSIAKSAGLTMAEENSNGTGTQKPKALGVNVFQTVVRKSYYDLRSGDVGARINEMEHEISRRIQEEGLLLVAPMAKELGYPDAETFRSELRAVASNYGVFPAISDTALHLRPPNRPLPRL</sequence>
<reference evidence="2 3" key="1">
    <citation type="submission" date="2019-08" db="EMBL/GenBank/DDBJ databases">
        <authorList>
            <person name="Peeters C."/>
        </authorList>
    </citation>
    <scope>NUCLEOTIDE SEQUENCE [LARGE SCALE GENOMIC DNA]</scope>
    <source>
        <strain evidence="2 3">LMG 31112</strain>
    </source>
</reference>
<protein>
    <recommendedName>
        <fullName evidence="1">Guanine nucleotide exchange factor SopE GEF domain-containing protein</fullName>
    </recommendedName>
</protein>
<evidence type="ECO:0000313" key="2">
    <source>
        <dbReference type="EMBL" id="VVE37284.1"/>
    </source>
</evidence>
<keyword evidence="3" id="KW-1185">Reference proteome</keyword>
<accession>A0A5E4XLW6</accession>
<evidence type="ECO:0000313" key="3">
    <source>
        <dbReference type="Proteomes" id="UP000343317"/>
    </source>
</evidence>
<name>A0A5E4XLW6_9BURK</name>
<dbReference type="SUPFAM" id="SSF81832">
    <property type="entry name" value="SopE-like GEF domain"/>
    <property type="match status" value="1"/>
</dbReference>
<dbReference type="Gene3D" id="1.10.4120.10">
    <property type="entry name" value="SopE-like, GEF domain"/>
    <property type="match status" value="1"/>
</dbReference>
<dbReference type="AlphaFoldDB" id="A0A5E4XLW6"/>
<dbReference type="Proteomes" id="UP000343317">
    <property type="component" value="Unassembled WGS sequence"/>
</dbReference>
<feature type="domain" description="Guanine nucleotide exchange factor SopE GEF" evidence="1">
    <location>
        <begin position="243"/>
        <end position="378"/>
    </location>
</feature>
<dbReference type="EMBL" id="CABPSM010000013">
    <property type="protein sequence ID" value="VVE37284.1"/>
    <property type="molecule type" value="Genomic_DNA"/>
</dbReference>
<dbReference type="GO" id="GO:0005085">
    <property type="term" value="F:guanyl-nucleotide exchange factor activity"/>
    <property type="evidence" value="ECO:0007669"/>
    <property type="project" value="InterPro"/>
</dbReference>
<organism evidence="2 3">
    <name type="scientific">Pandoraea horticolens</name>
    <dbReference type="NCBI Taxonomy" id="2508298"/>
    <lineage>
        <taxon>Bacteria</taxon>
        <taxon>Pseudomonadati</taxon>
        <taxon>Pseudomonadota</taxon>
        <taxon>Betaproteobacteria</taxon>
        <taxon>Burkholderiales</taxon>
        <taxon>Burkholderiaceae</taxon>
        <taxon>Pandoraea</taxon>
    </lineage>
</organism>
<dbReference type="InterPro" id="IPR035949">
    <property type="entry name" value="SopE-like_GEF_dom_sf"/>
</dbReference>